<gene>
    <name evidence="3" type="ORF">FSB_LOCUS3947</name>
    <name evidence="4" type="ORF">FSB_LOCUS3949</name>
</gene>
<feature type="coiled-coil region" evidence="1">
    <location>
        <begin position="29"/>
        <end position="91"/>
    </location>
</feature>
<dbReference type="EMBL" id="OIVN01000197">
    <property type="protein sequence ID" value="SPC76067.1"/>
    <property type="molecule type" value="Genomic_DNA"/>
</dbReference>
<evidence type="ECO:0000256" key="1">
    <source>
        <dbReference type="SAM" id="Coils"/>
    </source>
</evidence>
<dbReference type="EMBL" id="OIVN01000197">
    <property type="protein sequence ID" value="SPC76065.1"/>
    <property type="molecule type" value="Genomic_DNA"/>
</dbReference>
<evidence type="ECO:0000313" key="3">
    <source>
        <dbReference type="EMBL" id="SPC76065.1"/>
    </source>
</evidence>
<feature type="compositionally biased region" description="Acidic residues" evidence="2">
    <location>
        <begin position="489"/>
        <end position="505"/>
    </location>
</feature>
<dbReference type="PANTHER" id="PTHR34380:SF1">
    <property type="entry name" value="OS01G0221300 PROTEIN"/>
    <property type="match status" value="1"/>
</dbReference>
<feature type="region of interest" description="Disordered" evidence="2">
    <location>
        <begin position="460"/>
        <end position="509"/>
    </location>
</feature>
<evidence type="ECO:0000256" key="2">
    <source>
        <dbReference type="SAM" id="MobiDB-lite"/>
    </source>
</evidence>
<evidence type="ECO:0000313" key="4">
    <source>
        <dbReference type="EMBL" id="SPC76067.1"/>
    </source>
</evidence>
<dbReference type="AlphaFoldDB" id="A0A2N9EMQ3"/>
<accession>A0A2N9EMQ3</accession>
<keyword evidence="1" id="KW-0175">Coiled coil</keyword>
<organism evidence="3">
    <name type="scientific">Fagus sylvatica</name>
    <name type="common">Beechnut</name>
    <dbReference type="NCBI Taxonomy" id="28930"/>
    <lineage>
        <taxon>Eukaryota</taxon>
        <taxon>Viridiplantae</taxon>
        <taxon>Streptophyta</taxon>
        <taxon>Embryophyta</taxon>
        <taxon>Tracheophyta</taxon>
        <taxon>Spermatophyta</taxon>
        <taxon>Magnoliopsida</taxon>
        <taxon>eudicotyledons</taxon>
        <taxon>Gunneridae</taxon>
        <taxon>Pentapetalae</taxon>
        <taxon>rosids</taxon>
        <taxon>fabids</taxon>
        <taxon>Fagales</taxon>
        <taxon>Fagaceae</taxon>
        <taxon>Fagus</taxon>
    </lineage>
</organism>
<feature type="coiled-coil region" evidence="1">
    <location>
        <begin position="119"/>
        <end position="167"/>
    </location>
</feature>
<proteinExistence type="predicted"/>
<dbReference type="PANTHER" id="PTHR34380">
    <property type="entry name" value="BNAA03G12380D PROTEIN"/>
    <property type="match status" value="1"/>
</dbReference>
<sequence>MEMDFEKVENEDVPKCGIVGENGVIDCRCGELEERSKKAEAKCVELELDIQKKKSEYEALEAKLRALEVDKNAIQDELRVLKRKNDEIKECLGGVELEGGMKDSSGRERDTERTVDLTEENEEDKVVQLLIENEVLECEKKKAECEVQVWKEKFKALESRVLQLDRNLVLRSAEQPLMGGLRNVNCHDISESKEAIEGIRPTDGSRDGTGLDYVQNKAKVESLVDVGSTICRSPDKGMVDLQAAGTPFNDLPCKRDACIVEEKKGVCLEHEAKYGKQVRKQLTFEGEKSPGKKLAPSTPGGARRAPLGIIDISDSDDELDTSDIQLRTSHAKGIKKIRVLEDCILGGSLGSEKETISQNSVKQTHYDQNDEEDMDAHEENLLIFPTPKRKRAFNVVNSDTESDDDDNVPISKLKRMHLQEKVPEVVGSDLNDCSVAATISVGDNVMGIITPPRRRLVTLRKCEGKGGAKRNSSSQASEAKNHRGIPANEDVEDKDSDEAGSESEGESLGGFIVESSDVSHADDASIESQDVSDDNMDFDEILSKLQRNKDHKSEWEFEADMLAAFGKDIELCMKAVCALYRQQTSEEQVSKDTFYSNHRGFSKFHAVRGSTLAVFLTDGDPTGDVKKSVKELQEYDPKAVELCRTLATHYSKQLFEIYKNKEDPLFLSS</sequence>
<protein>
    <submittedName>
        <fullName evidence="3">Uncharacterized protein</fullName>
    </submittedName>
</protein>
<name>A0A2N9EMQ3_FAGSY</name>
<feature type="region of interest" description="Disordered" evidence="2">
    <location>
        <begin position="284"/>
        <end position="307"/>
    </location>
</feature>
<reference evidence="3" key="1">
    <citation type="submission" date="2018-02" db="EMBL/GenBank/DDBJ databases">
        <authorList>
            <person name="Cohen D.B."/>
            <person name="Kent A.D."/>
        </authorList>
    </citation>
    <scope>NUCLEOTIDE SEQUENCE</scope>
</reference>